<reference evidence="5 6" key="1">
    <citation type="journal article" date="2015" name="Microbiome">
        <title>Genomic resolution of linkages in carbon, nitrogen, and sulfur cycling among widespread estuary sediment bacteria.</title>
        <authorList>
            <person name="Baker B.J."/>
            <person name="Lazar C.S."/>
            <person name="Teske A.P."/>
            <person name="Dick G.J."/>
        </authorList>
    </citation>
    <scope>NUCLEOTIDE SEQUENCE [LARGE SCALE GENOMIC DNA]</scope>
    <source>
        <strain evidence="5">SM1_77</strain>
    </source>
</reference>
<dbReference type="InterPro" id="IPR007197">
    <property type="entry name" value="rSAM"/>
</dbReference>
<dbReference type="PANTHER" id="PTHR43432:SF3">
    <property type="entry name" value="SLR0285 PROTEIN"/>
    <property type="match status" value="1"/>
</dbReference>
<accession>A0A0S8JXG5</accession>
<evidence type="ECO:0000259" key="4">
    <source>
        <dbReference type="SMART" id="SM00729"/>
    </source>
</evidence>
<keyword evidence="2" id="KW-0408">Iron</keyword>
<dbReference type="GO" id="GO:0051536">
    <property type="term" value="F:iron-sulfur cluster binding"/>
    <property type="evidence" value="ECO:0007669"/>
    <property type="project" value="UniProtKB-KW"/>
</dbReference>
<feature type="domain" description="Elp3/MiaA/NifB-like radical SAM core" evidence="4">
    <location>
        <begin position="20"/>
        <end position="240"/>
    </location>
</feature>
<dbReference type="PATRIC" id="fig|1703778.3.peg.331"/>
<organism evidence="5 6">
    <name type="scientific">candidate division WOR_3 bacterium SM1_77</name>
    <dbReference type="NCBI Taxonomy" id="1703778"/>
    <lineage>
        <taxon>Bacteria</taxon>
        <taxon>Bacteria division WOR-3</taxon>
    </lineage>
</organism>
<dbReference type="SFLD" id="SFLDS00029">
    <property type="entry name" value="Radical_SAM"/>
    <property type="match status" value="1"/>
</dbReference>
<evidence type="ECO:0000256" key="3">
    <source>
        <dbReference type="ARBA" id="ARBA00023014"/>
    </source>
</evidence>
<dbReference type="SFLD" id="SFLDG01084">
    <property type="entry name" value="Uncharacterised_Radical_SAM_Su"/>
    <property type="match status" value="1"/>
</dbReference>
<dbReference type="Gene3D" id="3.80.30.30">
    <property type="match status" value="1"/>
</dbReference>
<name>A0A0S8JXG5_UNCW3</name>
<dbReference type="SUPFAM" id="SSF102114">
    <property type="entry name" value="Radical SAM enzymes"/>
    <property type="match status" value="1"/>
</dbReference>
<keyword evidence="3" id="KW-0411">Iron-sulfur</keyword>
<dbReference type="PANTHER" id="PTHR43432">
    <property type="entry name" value="SLR0285 PROTEIN"/>
    <property type="match status" value="1"/>
</dbReference>
<keyword evidence="1" id="KW-0479">Metal-binding</keyword>
<dbReference type="AlphaFoldDB" id="A0A0S8JXG5"/>
<dbReference type="GO" id="GO:0046872">
    <property type="term" value="F:metal ion binding"/>
    <property type="evidence" value="ECO:0007669"/>
    <property type="project" value="UniProtKB-KW"/>
</dbReference>
<gene>
    <name evidence="5" type="ORF">AMJ74_03305</name>
</gene>
<evidence type="ECO:0000313" key="5">
    <source>
        <dbReference type="EMBL" id="KPL14484.1"/>
    </source>
</evidence>
<dbReference type="InterPro" id="IPR058240">
    <property type="entry name" value="rSAM_sf"/>
</dbReference>
<dbReference type="GO" id="GO:0003824">
    <property type="term" value="F:catalytic activity"/>
    <property type="evidence" value="ECO:0007669"/>
    <property type="project" value="InterPro"/>
</dbReference>
<protein>
    <recommendedName>
        <fullName evidence="4">Elp3/MiaA/NifB-like radical SAM core domain-containing protein</fullName>
    </recommendedName>
</protein>
<dbReference type="SMART" id="SM00729">
    <property type="entry name" value="Elp3"/>
    <property type="match status" value="1"/>
</dbReference>
<dbReference type="EMBL" id="LJVE01000048">
    <property type="protein sequence ID" value="KPL14484.1"/>
    <property type="molecule type" value="Genomic_DNA"/>
</dbReference>
<evidence type="ECO:0000256" key="2">
    <source>
        <dbReference type="ARBA" id="ARBA00023004"/>
    </source>
</evidence>
<proteinExistence type="predicted"/>
<dbReference type="InterPro" id="IPR006638">
    <property type="entry name" value="Elp3/MiaA/NifB-like_rSAM"/>
</dbReference>
<sequence length="271" mass="31656">MLVNDVKCKSILNTSGISVIDYAINPYYGCAHKCQYCYAVFMKKFTGHTEPWGDFVDVKVNAPEVLARQLKRLKKRSRISFSTVCDPYQPLELKYQITRQCLEILTPYRHSVSILTKSTIAVRDIDILSRLHKVKVSFTITTTDEKVRKVFEPGAPSTEKRFKALRTLSHSGIRTSVFVAPVLPYLSDSERNLGNILKSAKLAGAEYVMFDTLNPYPKVWRNVRRLIKTHFPAAMKYYDYYYTNRRMYKVRLRERIARLGERYNIEYKFVF</sequence>
<dbReference type="InterPro" id="IPR040086">
    <property type="entry name" value="MJ0683-like"/>
</dbReference>
<comment type="caution">
    <text evidence="5">The sequence shown here is derived from an EMBL/GenBank/DDBJ whole genome shotgun (WGS) entry which is preliminary data.</text>
</comment>
<evidence type="ECO:0000256" key="1">
    <source>
        <dbReference type="ARBA" id="ARBA00022723"/>
    </source>
</evidence>
<dbReference type="Pfam" id="PF04055">
    <property type="entry name" value="Radical_SAM"/>
    <property type="match status" value="1"/>
</dbReference>
<dbReference type="CDD" id="cd01335">
    <property type="entry name" value="Radical_SAM"/>
    <property type="match status" value="1"/>
</dbReference>
<evidence type="ECO:0000313" key="6">
    <source>
        <dbReference type="Proteomes" id="UP000050975"/>
    </source>
</evidence>
<dbReference type="Proteomes" id="UP000050975">
    <property type="component" value="Unassembled WGS sequence"/>
</dbReference>